<accession>A0A5J4TDB1</accession>
<proteinExistence type="predicted"/>
<gene>
    <name evidence="1" type="ORF">EZS28_048027</name>
</gene>
<dbReference type="Proteomes" id="UP000324800">
    <property type="component" value="Unassembled WGS sequence"/>
</dbReference>
<organism evidence="1 2">
    <name type="scientific">Streblomastix strix</name>
    <dbReference type="NCBI Taxonomy" id="222440"/>
    <lineage>
        <taxon>Eukaryota</taxon>
        <taxon>Metamonada</taxon>
        <taxon>Preaxostyla</taxon>
        <taxon>Oxymonadida</taxon>
        <taxon>Streblomastigidae</taxon>
        <taxon>Streblomastix</taxon>
    </lineage>
</organism>
<dbReference type="AlphaFoldDB" id="A0A5J4TDB1"/>
<evidence type="ECO:0000313" key="1">
    <source>
        <dbReference type="EMBL" id="KAA6356446.1"/>
    </source>
</evidence>
<protein>
    <submittedName>
        <fullName evidence="1">Uncharacterized protein</fullName>
    </submittedName>
</protein>
<dbReference type="EMBL" id="SNRW01032958">
    <property type="protein sequence ID" value="KAA6356446.1"/>
    <property type="molecule type" value="Genomic_DNA"/>
</dbReference>
<reference evidence="1 2" key="1">
    <citation type="submission" date="2019-03" db="EMBL/GenBank/DDBJ databases">
        <title>Single cell metagenomics reveals metabolic interactions within the superorganism composed of flagellate Streblomastix strix and complex community of Bacteroidetes bacteria on its surface.</title>
        <authorList>
            <person name="Treitli S.C."/>
            <person name="Kolisko M."/>
            <person name="Husnik F."/>
            <person name="Keeling P."/>
            <person name="Hampl V."/>
        </authorList>
    </citation>
    <scope>NUCLEOTIDE SEQUENCE [LARGE SCALE GENOMIC DNA]</scope>
    <source>
        <strain evidence="1">ST1C</strain>
    </source>
</reference>
<evidence type="ECO:0000313" key="2">
    <source>
        <dbReference type="Proteomes" id="UP000324800"/>
    </source>
</evidence>
<sequence length="79" mass="8750">MWVEKTLTQYGIVIFCCELKRDGKGLGTQVMQVMTAVFRSGTWDLPGANVLLGQQRVTDLGAEVRFGCQRCVNTPTAVR</sequence>
<name>A0A5J4TDB1_9EUKA</name>
<comment type="caution">
    <text evidence="1">The sequence shown here is derived from an EMBL/GenBank/DDBJ whole genome shotgun (WGS) entry which is preliminary data.</text>
</comment>